<comment type="caution">
    <text evidence="5">The sequence shown here is derived from an EMBL/GenBank/DDBJ whole genome shotgun (WGS) entry which is preliminary data.</text>
</comment>
<keyword evidence="2" id="KW-0813">Transport</keyword>
<keyword evidence="4" id="KW-0574">Periplasm</keyword>
<evidence type="ECO:0000256" key="3">
    <source>
        <dbReference type="ARBA" id="ARBA00022729"/>
    </source>
</evidence>
<dbReference type="InterPro" id="IPR001188">
    <property type="entry name" value="Sperm_putr-bd"/>
</dbReference>
<organism evidence="5 6">
    <name type="scientific">Nocardioides ginsengisoli</name>
    <dbReference type="NCBI Taxonomy" id="363868"/>
    <lineage>
        <taxon>Bacteria</taxon>
        <taxon>Bacillati</taxon>
        <taxon>Actinomycetota</taxon>
        <taxon>Actinomycetes</taxon>
        <taxon>Propionibacteriales</taxon>
        <taxon>Nocardioidaceae</taxon>
        <taxon>Nocardioides</taxon>
    </lineage>
</organism>
<dbReference type="CDD" id="cd13590">
    <property type="entry name" value="PBP2_PotD_PotF_like"/>
    <property type="match status" value="1"/>
</dbReference>
<reference evidence="6" key="1">
    <citation type="journal article" date="2019" name="Int. J. Syst. Evol. Microbiol.">
        <title>The Global Catalogue of Microorganisms (GCM) 10K type strain sequencing project: providing services to taxonomists for standard genome sequencing and annotation.</title>
        <authorList>
            <consortium name="The Broad Institute Genomics Platform"/>
            <consortium name="The Broad Institute Genome Sequencing Center for Infectious Disease"/>
            <person name="Wu L."/>
            <person name="Ma J."/>
        </authorList>
    </citation>
    <scope>NUCLEOTIDE SEQUENCE [LARGE SCALE GENOMIC DNA]</scope>
    <source>
        <strain evidence="6">CCUG 52478</strain>
    </source>
</reference>
<name>A0ABW3W600_9ACTN</name>
<protein>
    <submittedName>
        <fullName evidence="5">PotD/PotF family extracellular solute-binding protein</fullName>
    </submittedName>
</protein>
<evidence type="ECO:0000313" key="5">
    <source>
        <dbReference type="EMBL" id="MFD1250711.1"/>
    </source>
</evidence>
<dbReference type="InterPro" id="IPR006059">
    <property type="entry name" value="SBP"/>
</dbReference>
<dbReference type="Pfam" id="PF13416">
    <property type="entry name" value="SBP_bac_8"/>
    <property type="match status" value="1"/>
</dbReference>
<dbReference type="SUPFAM" id="SSF53850">
    <property type="entry name" value="Periplasmic binding protein-like II"/>
    <property type="match status" value="1"/>
</dbReference>
<evidence type="ECO:0000313" key="6">
    <source>
        <dbReference type="Proteomes" id="UP001597229"/>
    </source>
</evidence>
<dbReference type="PANTHER" id="PTHR30222">
    <property type="entry name" value="SPERMIDINE/PUTRESCINE-BINDING PERIPLASMIC PROTEIN"/>
    <property type="match status" value="1"/>
</dbReference>
<accession>A0ABW3W600</accession>
<evidence type="ECO:0000256" key="4">
    <source>
        <dbReference type="ARBA" id="ARBA00022764"/>
    </source>
</evidence>
<evidence type="ECO:0000256" key="2">
    <source>
        <dbReference type="ARBA" id="ARBA00022448"/>
    </source>
</evidence>
<dbReference type="EMBL" id="JBHTLX010000028">
    <property type="protein sequence ID" value="MFD1250711.1"/>
    <property type="molecule type" value="Genomic_DNA"/>
</dbReference>
<dbReference type="Proteomes" id="UP001597229">
    <property type="component" value="Unassembled WGS sequence"/>
</dbReference>
<dbReference type="Gene3D" id="3.40.190.10">
    <property type="entry name" value="Periplasmic binding protein-like II"/>
    <property type="match status" value="2"/>
</dbReference>
<proteinExistence type="predicted"/>
<dbReference type="RefSeq" id="WP_367917287.1">
    <property type="nucleotide sequence ID" value="NZ_BAABAC010000003.1"/>
</dbReference>
<keyword evidence="6" id="KW-1185">Reference proteome</keyword>
<gene>
    <name evidence="5" type="ORF">ACFQ3F_23175</name>
</gene>
<sequence length="388" mass="43054">MPSGGLSRRTALRGGAGVALGVASLGVLPLFSTPDRKQDPTTCVTRDLSASDKQLIVSNWPGYIDEDAKDYVSTLTAFGERFHLDVHYTADVNDNLEFFAKVVNQLGSCQPSKRDLFMLTDWMAARMIQVGWIQPLDKTKVPNVHANLIDSLAHVGWDPDRTYSAPWQSGLTGIAYNKSKVKEVRSFEELLSRSDLKGRISLLTEMRDTMGLILLSQGKDPEKFTENDWQNALDRLRKARNDGQVRAFTGNEYIQDLSAGNIVACEAWSGDVAAADDENLVFVGPEEGQMIWSDNMLIPNLASHKTNAEDWINYYYEPEVAAKLAAAVWYICPVKGAQQAMEKVDPTLVDNPLIFPTEESLATTHTFMALQEYQTRAYEGEFADVTGG</sequence>
<keyword evidence="3" id="KW-0732">Signal</keyword>
<dbReference type="PANTHER" id="PTHR30222:SF17">
    <property type="entry name" value="SPERMIDINE_PUTRESCINE-BINDING PERIPLASMIC PROTEIN"/>
    <property type="match status" value="1"/>
</dbReference>
<evidence type="ECO:0000256" key="1">
    <source>
        <dbReference type="ARBA" id="ARBA00004418"/>
    </source>
</evidence>
<comment type="subcellular location">
    <subcellularLocation>
        <location evidence="1">Periplasm</location>
    </subcellularLocation>
</comment>
<dbReference type="PRINTS" id="PR00909">
    <property type="entry name" value="SPERMDNBNDNG"/>
</dbReference>